<comment type="caution">
    <text evidence="3">The sequence shown here is derived from an EMBL/GenBank/DDBJ whole genome shotgun (WGS) entry which is preliminary data.</text>
</comment>
<evidence type="ECO:0000256" key="2">
    <source>
        <dbReference type="SAM" id="Phobius"/>
    </source>
</evidence>
<dbReference type="Proteomes" id="UP000638353">
    <property type="component" value="Unassembled WGS sequence"/>
</dbReference>
<gene>
    <name evidence="3" type="ORF">GCM10010334_52550</name>
</gene>
<feature type="transmembrane region" description="Helical" evidence="2">
    <location>
        <begin position="264"/>
        <end position="282"/>
    </location>
</feature>
<feature type="transmembrane region" description="Helical" evidence="2">
    <location>
        <begin position="207"/>
        <end position="227"/>
    </location>
</feature>
<protein>
    <recommendedName>
        <fullName evidence="5">ABC transporter permease</fullName>
    </recommendedName>
</protein>
<feature type="compositionally biased region" description="Low complexity" evidence="1">
    <location>
        <begin position="1"/>
        <end position="15"/>
    </location>
</feature>
<dbReference type="RefSeq" id="WP_189825480.1">
    <property type="nucleotide sequence ID" value="NZ_BMVC01000011.1"/>
</dbReference>
<organism evidence="3 4">
    <name type="scientific">Streptomyces finlayi</name>
    <dbReference type="NCBI Taxonomy" id="67296"/>
    <lineage>
        <taxon>Bacteria</taxon>
        <taxon>Bacillati</taxon>
        <taxon>Actinomycetota</taxon>
        <taxon>Actinomycetes</taxon>
        <taxon>Kitasatosporales</taxon>
        <taxon>Streptomycetaceae</taxon>
        <taxon>Streptomyces</taxon>
    </lineage>
</organism>
<name>A0A919CCK2_9ACTN</name>
<keyword evidence="2" id="KW-0472">Membrane</keyword>
<evidence type="ECO:0000313" key="3">
    <source>
        <dbReference type="EMBL" id="GHD04132.1"/>
    </source>
</evidence>
<feature type="region of interest" description="Disordered" evidence="1">
    <location>
        <begin position="1"/>
        <end position="21"/>
    </location>
</feature>
<reference evidence="3" key="2">
    <citation type="submission" date="2020-09" db="EMBL/GenBank/DDBJ databases">
        <authorList>
            <person name="Sun Q."/>
            <person name="Ohkuma M."/>
        </authorList>
    </citation>
    <scope>NUCLEOTIDE SEQUENCE</scope>
    <source>
        <strain evidence="3">JCM 4637</strain>
    </source>
</reference>
<dbReference type="EMBL" id="BMVC01000011">
    <property type="protein sequence ID" value="GHD04132.1"/>
    <property type="molecule type" value="Genomic_DNA"/>
</dbReference>
<dbReference type="GO" id="GO:0005886">
    <property type="term" value="C:plasma membrane"/>
    <property type="evidence" value="ECO:0007669"/>
    <property type="project" value="UniProtKB-SubCell"/>
</dbReference>
<proteinExistence type="predicted"/>
<dbReference type="AlphaFoldDB" id="A0A919CCK2"/>
<reference evidence="3" key="1">
    <citation type="journal article" date="2014" name="Int. J. Syst. Evol. Microbiol.">
        <title>Complete genome sequence of Corynebacterium casei LMG S-19264T (=DSM 44701T), isolated from a smear-ripened cheese.</title>
        <authorList>
            <consortium name="US DOE Joint Genome Institute (JGI-PGF)"/>
            <person name="Walter F."/>
            <person name="Albersmeier A."/>
            <person name="Kalinowski J."/>
            <person name="Ruckert C."/>
        </authorList>
    </citation>
    <scope>NUCLEOTIDE SEQUENCE</scope>
    <source>
        <strain evidence="3">JCM 4637</strain>
    </source>
</reference>
<keyword evidence="2" id="KW-0812">Transmembrane</keyword>
<sequence length="287" mass="29792">MTTTLTTSPAQTSPTRPEPPARFGDLLAAEWIRMRTLRSTPWTIGCVVLFVVGSAAAAALVYVRSLSDVPNGYLAAREPYEYLPFTAFPPPGFMTLMLVAATLGAVTVVSEYGSGLVRTLTVAVPARGSVVLAKAVVTAALWTAVGTVISLGCFLASQAVLDTKGAGVGITHPGVLRGLVVSALLPAVCALVGLGLGVLIRHTAGTVLAGALLLTLLPLLISPSASWSAPLHHATLFSAWKRLVQTWGPSPDTLVPMASVPGSWLAYALWPLAAVALAVVVVRRRDV</sequence>
<accession>A0A919CCK2</accession>
<evidence type="ECO:0000313" key="4">
    <source>
        <dbReference type="Proteomes" id="UP000638353"/>
    </source>
</evidence>
<feature type="transmembrane region" description="Helical" evidence="2">
    <location>
        <begin position="131"/>
        <end position="159"/>
    </location>
</feature>
<keyword evidence="2" id="KW-1133">Transmembrane helix</keyword>
<feature type="transmembrane region" description="Helical" evidence="2">
    <location>
        <begin position="92"/>
        <end position="110"/>
    </location>
</feature>
<feature type="transmembrane region" description="Helical" evidence="2">
    <location>
        <begin position="42"/>
        <end position="63"/>
    </location>
</feature>
<evidence type="ECO:0000256" key="1">
    <source>
        <dbReference type="SAM" id="MobiDB-lite"/>
    </source>
</evidence>
<dbReference type="GO" id="GO:0140359">
    <property type="term" value="F:ABC-type transporter activity"/>
    <property type="evidence" value="ECO:0007669"/>
    <property type="project" value="InterPro"/>
</dbReference>
<feature type="transmembrane region" description="Helical" evidence="2">
    <location>
        <begin position="179"/>
        <end position="200"/>
    </location>
</feature>
<evidence type="ECO:0008006" key="5">
    <source>
        <dbReference type="Google" id="ProtNLM"/>
    </source>
</evidence>